<comment type="similarity">
    <text evidence="2 9 10">Belongs to the universal ribosomal protein uS3 family.</text>
</comment>
<evidence type="ECO:0000256" key="11">
    <source>
        <dbReference type="RuleBase" id="RU003626"/>
    </source>
</evidence>
<evidence type="ECO:0000256" key="5">
    <source>
        <dbReference type="ARBA" id="ARBA00022640"/>
    </source>
</evidence>
<gene>
    <name evidence="9 13" type="primary">rps3</name>
</gene>
<evidence type="ECO:0000256" key="1">
    <source>
        <dbReference type="ARBA" id="ARBA00004229"/>
    </source>
</evidence>
<dbReference type="GO" id="GO:0022627">
    <property type="term" value="C:cytosolic small ribosomal subunit"/>
    <property type="evidence" value="ECO:0007669"/>
    <property type="project" value="TreeGrafter"/>
</dbReference>
<evidence type="ECO:0000256" key="7">
    <source>
        <dbReference type="ARBA" id="ARBA00023274"/>
    </source>
</evidence>
<dbReference type="PANTHER" id="PTHR11760">
    <property type="entry name" value="30S/40S RIBOSOMAL PROTEIN S3"/>
    <property type="match status" value="1"/>
</dbReference>
<dbReference type="Gene3D" id="3.30.1140.32">
    <property type="entry name" value="Ribosomal protein S3, C-terminal domain"/>
    <property type="match status" value="1"/>
</dbReference>
<dbReference type="GO" id="GO:0006412">
    <property type="term" value="P:translation"/>
    <property type="evidence" value="ECO:0007669"/>
    <property type="project" value="UniProtKB-UniRule"/>
</dbReference>
<dbReference type="SUPFAM" id="SSF54821">
    <property type="entry name" value="Ribosomal protein S3 C-terminal domain"/>
    <property type="match status" value="1"/>
</dbReference>
<evidence type="ECO:0000256" key="2">
    <source>
        <dbReference type="ARBA" id="ARBA00010761"/>
    </source>
</evidence>
<dbReference type="InterPro" id="IPR057258">
    <property type="entry name" value="Ribosomal_uS3"/>
</dbReference>
<comment type="subunit">
    <text evidence="3 9 11">Part of the 30S ribosomal subunit.</text>
</comment>
<accession>A0A8F8SVD0</accession>
<evidence type="ECO:0000259" key="12">
    <source>
        <dbReference type="Pfam" id="PF00189"/>
    </source>
</evidence>
<evidence type="ECO:0000256" key="4">
    <source>
        <dbReference type="ARBA" id="ARBA00022528"/>
    </source>
</evidence>
<dbReference type="PANTHER" id="PTHR11760:SF42">
    <property type="entry name" value="SMALL RIBOSOMAL SUBUNIT PROTEIN US3C"/>
    <property type="match status" value="1"/>
</dbReference>
<reference evidence="13" key="2">
    <citation type="submission" date="2021-01" db="EMBL/GenBank/DDBJ databases">
        <authorList>
            <person name="Stull G."/>
            <person name="Qu X.-J."/>
            <person name="Parins-Fukuchi C."/>
            <person name="Yang Y.-Y."/>
            <person name="Yang J.-B."/>
            <person name="Yang Z.-Y."/>
            <person name="Hu Y."/>
            <person name="Ma H."/>
            <person name="Soltis P."/>
            <person name="Soltis D."/>
            <person name="Li D.-Z."/>
            <person name="Smith S."/>
            <person name="Yi T.-S."/>
        </authorList>
    </citation>
    <scope>NUCLEOTIDE SEQUENCE</scope>
</reference>
<evidence type="ECO:0000256" key="6">
    <source>
        <dbReference type="ARBA" id="ARBA00022980"/>
    </source>
</evidence>
<name>A0A8F8SVD0_9CONI</name>
<dbReference type="SUPFAM" id="SSF54814">
    <property type="entry name" value="Prokaryotic type KH domain (KH-domain type II)"/>
    <property type="match status" value="1"/>
</dbReference>
<protein>
    <recommendedName>
        <fullName evidence="8 9">Small ribosomal subunit protein uS3c</fullName>
    </recommendedName>
</protein>
<dbReference type="GO" id="GO:0009507">
    <property type="term" value="C:chloroplast"/>
    <property type="evidence" value="ECO:0007669"/>
    <property type="project" value="UniProtKB-SubCell"/>
</dbReference>
<dbReference type="InterPro" id="IPR005704">
    <property type="entry name" value="Ribosomal_uS3_bac-typ"/>
</dbReference>
<dbReference type="NCBIfam" id="TIGR01009">
    <property type="entry name" value="rpsC_bact"/>
    <property type="match status" value="1"/>
</dbReference>
<keyword evidence="4 11" id="KW-0150">Chloroplast</keyword>
<keyword evidence="5 11" id="KW-0934">Plastid</keyword>
<dbReference type="InterPro" id="IPR018280">
    <property type="entry name" value="Ribosomal_uS3_CS"/>
</dbReference>
<evidence type="ECO:0000256" key="8">
    <source>
        <dbReference type="ARBA" id="ARBA00035154"/>
    </source>
</evidence>
<dbReference type="AlphaFoldDB" id="A0A8F8SVD0"/>
<organism evidence="13">
    <name type="scientific">Papuacedrus papuana</name>
    <dbReference type="NCBI Taxonomy" id="103977"/>
    <lineage>
        <taxon>Eukaryota</taxon>
        <taxon>Viridiplantae</taxon>
        <taxon>Streptophyta</taxon>
        <taxon>Embryophyta</taxon>
        <taxon>Tracheophyta</taxon>
        <taxon>Spermatophyta</taxon>
        <taxon>Pinopsida</taxon>
        <taxon>Pinidae</taxon>
        <taxon>Conifers II</taxon>
        <taxon>Cupressales</taxon>
        <taxon>Cupressaceae</taxon>
        <taxon>Papuacedrus</taxon>
    </lineage>
</organism>
<dbReference type="EMBL" id="MW470986">
    <property type="protein sequence ID" value="QYB21936.1"/>
    <property type="molecule type" value="Genomic_DNA"/>
</dbReference>
<dbReference type="InterPro" id="IPR009019">
    <property type="entry name" value="KH_sf_prok-type"/>
</dbReference>
<dbReference type="Pfam" id="PF00189">
    <property type="entry name" value="Ribosomal_S3_C"/>
    <property type="match status" value="1"/>
</dbReference>
<dbReference type="InterPro" id="IPR015946">
    <property type="entry name" value="KH_dom-like_a/b"/>
</dbReference>
<dbReference type="GO" id="GO:0003735">
    <property type="term" value="F:structural constituent of ribosome"/>
    <property type="evidence" value="ECO:0007669"/>
    <property type="project" value="InterPro"/>
</dbReference>
<geneLocation type="chloroplast" evidence="13"/>
<dbReference type="CDD" id="cd02412">
    <property type="entry name" value="KH-II_30S_S3"/>
    <property type="match status" value="1"/>
</dbReference>
<evidence type="ECO:0000256" key="10">
    <source>
        <dbReference type="RuleBase" id="RU003624"/>
    </source>
</evidence>
<dbReference type="GO" id="GO:0003723">
    <property type="term" value="F:RNA binding"/>
    <property type="evidence" value="ECO:0007669"/>
    <property type="project" value="InterPro"/>
</dbReference>
<evidence type="ECO:0000256" key="3">
    <source>
        <dbReference type="ARBA" id="ARBA00011458"/>
    </source>
</evidence>
<dbReference type="Gene3D" id="3.30.300.20">
    <property type="match status" value="1"/>
</dbReference>
<keyword evidence="6 9" id="KW-0689">Ribosomal protein</keyword>
<reference evidence="13" key="1">
    <citation type="journal article" date="2021" name="Nat. Plants">
        <title>Gene duplications and phylogenomic conflict underlie major pulses of phenotypic evolution in gymnosperms.</title>
        <authorList>
            <person name="Stull G.W."/>
            <person name="Qu X.J."/>
            <person name="Parins-Fukuchi C."/>
            <person name="Yang Y.Y."/>
            <person name="Yang J.B."/>
            <person name="Yang Z.Y."/>
            <person name="Hu Y."/>
            <person name="Ma H."/>
            <person name="Soltis P.S."/>
            <person name="Soltis D.E."/>
            <person name="Li D.Z."/>
            <person name="Smith S.A."/>
            <person name="Yi T.S."/>
        </authorList>
    </citation>
    <scope>NUCLEOTIDE SEQUENCE</scope>
</reference>
<evidence type="ECO:0000256" key="9">
    <source>
        <dbReference type="HAMAP-Rule" id="MF_01309"/>
    </source>
</evidence>
<dbReference type="InterPro" id="IPR001351">
    <property type="entry name" value="Ribosomal_uS3_C"/>
</dbReference>
<sequence length="263" mass="30986">MGNKINPLGFRLGFTQNHCSLWFEKRDYSEDLREDERIYNCIENYVQHIKRSINSSYGGITRIEILKQTKYISVNIYIAFVDLFIQKKGQEKKRKKKNEEIKPQLTDEEIKQQLKKEVQNVLRKEVQNVLRKEVQNVLRKEVQNVLVQSMLNSVNRELVISIEKVQKPYREPKILAEYIALQIKERVEIRKIMKKAIELAEKADVKGVKITMKGRLNGIERARKESAIQGRVPLQTLRAKIDYCYYAVQTVYGVLGIKIWIFV</sequence>
<keyword evidence="7 9" id="KW-0687">Ribonucleoprotein</keyword>
<proteinExistence type="inferred from homology"/>
<dbReference type="InterPro" id="IPR036419">
    <property type="entry name" value="Ribosomal_S3_C_sf"/>
</dbReference>
<evidence type="ECO:0000313" key="13">
    <source>
        <dbReference type="EMBL" id="QYB21936.1"/>
    </source>
</evidence>
<feature type="domain" description="Small ribosomal subunit protein uS3 C-terminal" evidence="12">
    <location>
        <begin position="179"/>
        <end position="261"/>
    </location>
</feature>
<dbReference type="PROSITE" id="PS00548">
    <property type="entry name" value="RIBOSOMAL_S3"/>
    <property type="match status" value="1"/>
</dbReference>
<comment type="subcellular location">
    <subcellularLocation>
        <location evidence="1 9 11">Plastid</location>
        <location evidence="1 9 11">Chloroplast</location>
    </subcellularLocation>
</comment>
<dbReference type="HAMAP" id="MF_01309_B">
    <property type="entry name" value="Ribosomal_uS3_B"/>
    <property type="match status" value="1"/>
</dbReference>